<proteinExistence type="predicted"/>
<reference evidence="1" key="2">
    <citation type="journal article" date="2015" name="Data Brief">
        <title>Shoot transcriptome of the giant reed, Arundo donax.</title>
        <authorList>
            <person name="Barrero R.A."/>
            <person name="Guerrero F.D."/>
            <person name="Moolhuijzen P."/>
            <person name="Goolsby J.A."/>
            <person name="Tidwell J."/>
            <person name="Bellgard S.E."/>
            <person name="Bellgard M.I."/>
        </authorList>
    </citation>
    <scope>NUCLEOTIDE SEQUENCE</scope>
    <source>
        <tissue evidence="1">Shoot tissue taken approximately 20 cm above the soil surface</tissue>
    </source>
</reference>
<protein>
    <submittedName>
        <fullName evidence="1">Uncharacterized protein</fullName>
    </submittedName>
</protein>
<organism evidence="1">
    <name type="scientific">Arundo donax</name>
    <name type="common">Giant reed</name>
    <name type="synonym">Donax arundinaceus</name>
    <dbReference type="NCBI Taxonomy" id="35708"/>
    <lineage>
        <taxon>Eukaryota</taxon>
        <taxon>Viridiplantae</taxon>
        <taxon>Streptophyta</taxon>
        <taxon>Embryophyta</taxon>
        <taxon>Tracheophyta</taxon>
        <taxon>Spermatophyta</taxon>
        <taxon>Magnoliopsida</taxon>
        <taxon>Liliopsida</taxon>
        <taxon>Poales</taxon>
        <taxon>Poaceae</taxon>
        <taxon>PACMAD clade</taxon>
        <taxon>Arundinoideae</taxon>
        <taxon>Arundineae</taxon>
        <taxon>Arundo</taxon>
    </lineage>
</organism>
<accession>A0A0A8Z4L8</accession>
<name>A0A0A8Z4L8_ARUDO</name>
<reference evidence="1" key="1">
    <citation type="submission" date="2014-09" db="EMBL/GenBank/DDBJ databases">
        <authorList>
            <person name="Magalhaes I.L.F."/>
            <person name="Oliveira U."/>
            <person name="Santos F.R."/>
            <person name="Vidigal T.H.D.A."/>
            <person name="Brescovit A.D."/>
            <person name="Santos A.J."/>
        </authorList>
    </citation>
    <scope>NUCLEOTIDE SEQUENCE</scope>
    <source>
        <tissue evidence="1">Shoot tissue taken approximately 20 cm above the soil surface</tissue>
    </source>
</reference>
<dbReference type="EMBL" id="GBRH01263556">
    <property type="protein sequence ID" value="JAD34339.1"/>
    <property type="molecule type" value="Transcribed_RNA"/>
</dbReference>
<evidence type="ECO:0000313" key="1">
    <source>
        <dbReference type="EMBL" id="JAD34339.1"/>
    </source>
</evidence>
<sequence>MHNFSLSQGQQR</sequence>